<evidence type="ECO:0000313" key="3">
    <source>
        <dbReference type="Proteomes" id="UP001362999"/>
    </source>
</evidence>
<name>A0AAV9ZAH5_9AGAR</name>
<dbReference type="Proteomes" id="UP001362999">
    <property type="component" value="Unassembled WGS sequence"/>
</dbReference>
<feature type="region of interest" description="Disordered" evidence="1">
    <location>
        <begin position="36"/>
        <end position="59"/>
    </location>
</feature>
<reference evidence="2 3" key="1">
    <citation type="journal article" date="2024" name="J Genomics">
        <title>Draft genome sequencing and assembly of Favolaschia claudopus CIRM-BRFM 2984 isolated from oak limbs.</title>
        <authorList>
            <person name="Navarro D."/>
            <person name="Drula E."/>
            <person name="Chaduli D."/>
            <person name="Cazenave R."/>
            <person name="Ahrendt S."/>
            <person name="Wang J."/>
            <person name="Lipzen A."/>
            <person name="Daum C."/>
            <person name="Barry K."/>
            <person name="Grigoriev I.V."/>
            <person name="Favel A."/>
            <person name="Rosso M.N."/>
            <person name="Martin F."/>
        </authorList>
    </citation>
    <scope>NUCLEOTIDE SEQUENCE [LARGE SCALE GENOMIC DNA]</scope>
    <source>
        <strain evidence="2 3">CIRM-BRFM 2984</strain>
    </source>
</reference>
<sequence>MAQTENYPARSESYKAKDRIFGSICSFCTDETKEAYRGAQESPTDQRRMQKRFDSTNSDEEKCPTISVYTAVYELQTKDLSYGNSVRPSGTSEFTDMNGNAKKYGGHFVQLILPINDASPGGVLPPRLHPPLGWLRAELKGKEDGYVSNISHHCCRLPGPRSLPMRVNRAQREKFLRENLTWGQITGQNEEVGQPKPTEIRRF</sequence>
<gene>
    <name evidence="2" type="ORF">R3P38DRAFT_2810572</name>
</gene>
<dbReference type="EMBL" id="JAWWNJ010000171">
    <property type="protein sequence ID" value="KAK6977179.1"/>
    <property type="molecule type" value="Genomic_DNA"/>
</dbReference>
<keyword evidence="3" id="KW-1185">Reference proteome</keyword>
<organism evidence="2 3">
    <name type="scientific">Favolaschia claudopus</name>
    <dbReference type="NCBI Taxonomy" id="2862362"/>
    <lineage>
        <taxon>Eukaryota</taxon>
        <taxon>Fungi</taxon>
        <taxon>Dikarya</taxon>
        <taxon>Basidiomycota</taxon>
        <taxon>Agaricomycotina</taxon>
        <taxon>Agaricomycetes</taxon>
        <taxon>Agaricomycetidae</taxon>
        <taxon>Agaricales</taxon>
        <taxon>Marasmiineae</taxon>
        <taxon>Mycenaceae</taxon>
        <taxon>Favolaschia</taxon>
    </lineage>
</organism>
<dbReference type="AlphaFoldDB" id="A0AAV9ZAH5"/>
<evidence type="ECO:0000313" key="2">
    <source>
        <dbReference type="EMBL" id="KAK6977179.1"/>
    </source>
</evidence>
<proteinExistence type="predicted"/>
<protein>
    <submittedName>
        <fullName evidence="2">Uncharacterized protein</fullName>
    </submittedName>
</protein>
<comment type="caution">
    <text evidence="2">The sequence shown here is derived from an EMBL/GenBank/DDBJ whole genome shotgun (WGS) entry which is preliminary data.</text>
</comment>
<evidence type="ECO:0000256" key="1">
    <source>
        <dbReference type="SAM" id="MobiDB-lite"/>
    </source>
</evidence>
<feature type="compositionally biased region" description="Basic and acidic residues" evidence="1">
    <location>
        <begin position="44"/>
        <end position="59"/>
    </location>
</feature>
<accession>A0AAV9ZAH5</accession>